<keyword evidence="4" id="KW-1185">Reference proteome</keyword>
<name>A0A8T0F3S7_ARGBR</name>
<dbReference type="Gene3D" id="1.10.287.810">
    <property type="entry name" value="Mitochondrial import inner membrane translocase subunit tim13 like domains"/>
    <property type="match status" value="1"/>
</dbReference>
<reference evidence="3" key="1">
    <citation type="journal article" date="2020" name="bioRxiv">
        <title>Chromosome-level reference genome of the European wasp spider Argiope bruennichi: a resource for studies on range expansion and evolutionary adaptation.</title>
        <authorList>
            <person name="Sheffer M.M."/>
            <person name="Hoppe A."/>
            <person name="Krehenwinkel H."/>
            <person name="Uhl G."/>
            <person name="Kuss A.W."/>
            <person name="Jensen L."/>
            <person name="Jensen C."/>
            <person name="Gillespie R.G."/>
            <person name="Hoff K.J."/>
            <person name="Prost S."/>
        </authorList>
    </citation>
    <scope>NUCLEOTIDE SEQUENCE</scope>
</reference>
<feature type="compositionally biased region" description="Low complexity" evidence="1">
    <location>
        <begin position="200"/>
        <end position="209"/>
    </location>
</feature>
<dbReference type="InterPro" id="IPR035427">
    <property type="entry name" value="Tim10-like_dom_sf"/>
</dbReference>
<dbReference type="Proteomes" id="UP000807504">
    <property type="component" value="Unassembled WGS sequence"/>
</dbReference>
<feature type="compositionally biased region" description="Basic and acidic residues" evidence="1">
    <location>
        <begin position="163"/>
        <end position="175"/>
    </location>
</feature>
<feature type="domain" description="Tim10-like" evidence="2">
    <location>
        <begin position="734"/>
        <end position="794"/>
    </location>
</feature>
<reference evidence="3" key="2">
    <citation type="submission" date="2020-06" db="EMBL/GenBank/DDBJ databases">
        <authorList>
            <person name="Sheffer M."/>
        </authorList>
    </citation>
    <scope>NUCLEOTIDE SEQUENCE</scope>
</reference>
<dbReference type="Pfam" id="PF02953">
    <property type="entry name" value="zf-Tim10_DDP"/>
    <property type="match status" value="1"/>
</dbReference>
<dbReference type="EMBL" id="JABXBU010000030">
    <property type="protein sequence ID" value="KAF8785836.1"/>
    <property type="molecule type" value="Genomic_DNA"/>
</dbReference>
<dbReference type="InterPro" id="IPR004217">
    <property type="entry name" value="Tim10-like"/>
</dbReference>
<organism evidence="3 4">
    <name type="scientific">Argiope bruennichi</name>
    <name type="common">Wasp spider</name>
    <name type="synonym">Aranea bruennichi</name>
    <dbReference type="NCBI Taxonomy" id="94029"/>
    <lineage>
        <taxon>Eukaryota</taxon>
        <taxon>Metazoa</taxon>
        <taxon>Ecdysozoa</taxon>
        <taxon>Arthropoda</taxon>
        <taxon>Chelicerata</taxon>
        <taxon>Arachnida</taxon>
        <taxon>Araneae</taxon>
        <taxon>Araneomorphae</taxon>
        <taxon>Entelegynae</taxon>
        <taxon>Araneoidea</taxon>
        <taxon>Araneidae</taxon>
        <taxon>Argiope</taxon>
    </lineage>
</organism>
<accession>A0A8T0F3S7</accession>
<gene>
    <name evidence="3" type="ORF">HNY73_011338</name>
</gene>
<dbReference type="SUPFAM" id="SSF144122">
    <property type="entry name" value="Tim10-like"/>
    <property type="match status" value="1"/>
</dbReference>
<evidence type="ECO:0000259" key="2">
    <source>
        <dbReference type="Pfam" id="PF02953"/>
    </source>
</evidence>
<sequence length="801" mass="90439">MWFQIALTPYLPPVAVLISESGQMMFRLLDIAQLLKKKKPCSYKNQFKFLAVQAHEILPLKGFTIPPQTLNTHVVNFQVAQNLIAAENPEMAQLFVKCLFDGFAYKYGMRKFVTTVGKSPLLICVEEPGENAIIVTDWIKHFITDLQLYRLEVQKSLLPQKRLSTETRQDSKRNSDAGPSTTPESDAGPSTIPESDVAPSSSSTISESEVGPTTTPESDVGPSTTPESDAAPTTTQESPPMIQFCKFGTFPEPGDLIVKCHNPPKRVWFVLGNCDTMYWVGNRSLAVSMDVFPATKSSALVSVAHPGKWEPFESLMVQDRVEAFISYMDLSTLRIFQHPIPDWTKKGLYVDNFKRAVLESKKVNFFEPRKVSWKKTTMKLKRNPINAKKTSDQRLGFKMDNMMLVKQHFSFGLRNVAQAEGHVYQTSDAPIMIYHLPAKSLRCKAKPCITRRSFCEIDQFLYDRYVLKPNSTYVVPPGTMYLILTVQKTLFAVDIMEWDLVKHYQNFKTHKEFTLQVYNLPPPTPAHECEPPTKKLKTTFVEPSPVHQTFVEPSPVHQTFVEPSPVAETFVEPSPVPETLVEPSPVPETFVEPSPVPEIDFSLEREEINNFLEIFGRDLFHDSPAAVLSPSHDSPAAVLSPSHDSPAAVLSPSHDSPAAVLPPQDNFWNFNINNQCILPPPTILLPPDNEEEGQLLNLTIKKKDVYCVPIRTYQLYRSRKMEESPGHDAELEKFLTVEKVKTQFHEQVHHITDVCWDKCIDKPGPKIDGRTQACLVNCVERFIDASLVLTNRFAHLLQGSR</sequence>
<proteinExistence type="predicted"/>
<feature type="region of interest" description="Disordered" evidence="1">
    <location>
        <begin position="630"/>
        <end position="655"/>
    </location>
</feature>
<protein>
    <submittedName>
        <fullName evidence="3">Mitochondrial import inner membrane like protein</fullName>
    </submittedName>
</protein>
<feature type="compositionally biased region" description="Polar residues" evidence="1">
    <location>
        <begin position="211"/>
        <end position="238"/>
    </location>
</feature>
<dbReference type="AlphaFoldDB" id="A0A8T0F3S7"/>
<comment type="caution">
    <text evidence="3">The sequence shown here is derived from an EMBL/GenBank/DDBJ whole genome shotgun (WGS) entry which is preliminary data.</text>
</comment>
<evidence type="ECO:0000256" key="1">
    <source>
        <dbReference type="SAM" id="MobiDB-lite"/>
    </source>
</evidence>
<feature type="region of interest" description="Disordered" evidence="1">
    <location>
        <begin position="162"/>
        <end position="239"/>
    </location>
</feature>
<evidence type="ECO:0000313" key="4">
    <source>
        <dbReference type="Proteomes" id="UP000807504"/>
    </source>
</evidence>
<evidence type="ECO:0000313" key="3">
    <source>
        <dbReference type="EMBL" id="KAF8785836.1"/>
    </source>
</evidence>